<proteinExistence type="predicted"/>
<feature type="region of interest" description="Disordered" evidence="1">
    <location>
        <begin position="29"/>
        <end position="62"/>
    </location>
</feature>
<feature type="compositionally biased region" description="Low complexity" evidence="1">
    <location>
        <begin position="38"/>
        <end position="49"/>
    </location>
</feature>
<evidence type="ECO:0000256" key="1">
    <source>
        <dbReference type="SAM" id="MobiDB-lite"/>
    </source>
</evidence>
<keyword evidence="3" id="KW-1185">Reference proteome</keyword>
<dbReference type="Proteomes" id="UP000299084">
    <property type="component" value="Unassembled WGS sequence"/>
</dbReference>
<protein>
    <submittedName>
        <fullName evidence="2">Titin</fullName>
    </submittedName>
</protein>
<organism evidence="2 3">
    <name type="scientific">Camelus dromedarius</name>
    <name type="common">Dromedary</name>
    <name type="synonym">Arabian camel</name>
    <dbReference type="NCBI Taxonomy" id="9838"/>
    <lineage>
        <taxon>Eukaryota</taxon>
        <taxon>Metazoa</taxon>
        <taxon>Chordata</taxon>
        <taxon>Craniata</taxon>
        <taxon>Vertebrata</taxon>
        <taxon>Euteleostomi</taxon>
        <taxon>Mammalia</taxon>
        <taxon>Eutheria</taxon>
        <taxon>Laurasiatheria</taxon>
        <taxon>Artiodactyla</taxon>
        <taxon>Tylopoda</taxon>
        <taxon>Camelidae</taxon>
        <taxon>Camelus</taxon>
    </lineage>
</organism>
<dbReference type="AlphaFoldDB" id="A0A5N4E6U2"/>
<evidence type="ECO:0000313" key="2">
    <source>
        <dbReference type="EMBL" id="KAB1279191.1"/>
    </source>
</evidence>
<dbReference type="EMBL" id="JWIN03000005">
    <property type="protein sequence ID" value="KAB1279191.1"/>
    <property type="molecule type" value="Genomic_DNA"/>
</dbReference>
<comment type="caution">
    <text evidence="2">The sequence shown here is derived from an EMBL/GenBank/DDBJ whole genome shotgun (WGS) entry which is preliminary data.</text>
</comment>
<dbReference type="InterPro" id="IPR004168">
    <property type="entry name" value="PPAK_motif"/>
</dbReference>
<accession>A0A5N4E6U2</accession>
<sequence>MLLDTNIFKVPEVPKEVVPEKKVPVAVPKKPEVPPAKVPEAAQEVVPENKVPKAPPKKPETPPVTGICWPCPHSAKELCLLLLKTVLVYCPLLTEV</sequence>
<reference evidence="2 3" key="1">
    <citation type="journal article" date="2019" name="Mol. Ecol. Resour.">
        <title>Improving Illumina assemblies with Hi-C and long reads: an example with the North African dromedary.</title>
        <authorList>
            <person name="Elbers J.P."/>
            <person name="Rogers M.F."/>
            <person name="Perelman P.L."/>
            <person name="Proskuryakova A.A."/>
            <person name="Serdyukova N.A."/>
            <person name="Johnson W.E."/>
            <person name="Horin P."/>
            <person name="Corander J."/>
            <person name="Murphy D."/>
            <person name="Burger P.A."/>
        </authorList>
    </citation>
    <scope>NUCLEOTIDE SEQUENCE [LARGE SCALE GENOMIC DNA]</scope>
    <source>
        <strain evidence="2">Drom800</strain>
        <tissue evidence="2">Blood</tissue>
    </source>
</reference>
<dbReference type="Pfam" id="PF02818">
    <property type="entry name" value="PPAK"/>
    <property type="match status" value="2"/>
</dbReference>
<gene>
    <name evidence="2" type="primary">Titin</name>
    <name evidence="2" type="ORF">Cadr_000007035</name>
</gene>
<name>A0A5N4E6U2_CAMDR</name>
<evidence type="ECO:0000313" key="3">
    <source>
        <dbReference type="Proteomes" id="UP000299084"/>
    </source>
</evidence>